<evidence type="ECO:0000256" key="2">
    <source>
        <dbReference type="ARBA" id="ARBA00022723"/>
    </source>
</evidence>
<sequence>MSVAARPPLGRCPVVRLRVLRVLSPLVREFVTAVRRTDRIDVVLVEATDAAGRTGWGEAAVSWRVTGESPESVAAAVVGPLTEAVVGRDPGDAALPIALAGATWGNAAARSAVECALADLAARQQGRRLADVLFAASANASSPDGAVSSDAAPPRIRTDMTLSAGTPAELAATAAEHAAAGFHCLKVKADASMDLRAVLCAVSDAVGERVVLRVDANQAWEADAAIRSIRACEDAGLAIEFVEQPVAAVDLAALARVTAAVDTPIMADESVRGIRDVRAVADRGAADLVNIKLAKTGGLAEAQAAATAAVNAGLGVVFGCMMEAHVGLAAAAHLAAAVAPGVVHDLDAALWHRTAPVVGGIQYRADTIELGAGPGIGVTGLRSDALEEVLG</sequence>
<organism evidence="5 6">
    <name type="scientific">Microbacterium profundi</name>
    <dbReference type="NCBI Taxonomy" id="450380"/>
    <lineage>
        <taxon>Bacteria</taxon>
        <taxon>Bacillati</taxon>
        <taxon>Actinomycetota</taxon>
        <taxon>Actinomycetes</taxon>
        <taxon>Micrococcales</taxon>
        <taxon>Microbacteriaceae</taxon>
        <taxon>Microbacterium</taxon>
    </lineage>
</organism>
<dbReference type="SUPFAM" id="SSF54826">
    <property type="entry name" value="Enolase N-terminal domain-like"/>
    <property type="match status" value="1"/>
</dbReference>
<evidence type="ECO:0000256" key="1">
    <source>
        <dbReference type="ARBA" id="ARBA00008031"/>
    </source>
</evidence>
<proteinExistence type="inferred from homology"/>
<evidence type="ECO:0000259" key="4">
    <source>
        <dbReference type="SMART" id="SM00922"/>
    </source>
</evidence>
<dbReference type="RefSeq" id="WP_366232472.1">
    <property type="nucleotide sequence ID" value="NZ_JBFBMH010000003.1"/>
</dbReference>
<comment type="similarity">
    <text evidence="1">Belongs to the mandelate racemase/muconate lactonizing enzyme family.</text>
</comment>
<dbReference type="Proteomes" id="UP001553715">
    <property type="component" value="Unassembled WGS sequence"/>
</dbReference>
<dbReference type="SMART" id="SM00922">
    <property type="entry name" value="MR_MLE"/>
    <property type="match status" value="1"/>
</dbReference>
<evidence type="ECO:0000256" key="3">
    <source>
        <dbReference type="ARBA" id="ARBA00023235"/>
    </source>
</evidence>
<dbReference type="PANTHER" id="PTHR48073">
    <property type="entry name" value="O-SUCCINYLBENZOATE SYNTHASE-RELATED"/>
    <property type="match status" value="1"/>
</dbReference>
<keyword evidence="6" id="KW-1185">Reference proteome</keyword>
<dbReference type="SFLD" id="SFLDS00001">
    <property type="entry name" value="Enolase"/>
    <property type="match status" value="1"/>
</dbReference>
<dbReference type="InterPro" id="IPR036849">
    <property type="entry name" value="Enolase-like_C_sf"/>
</dbReference>
<protein>
    <submittedName>
        <fullName evidence="5">Enolase C-terminal domain-like protein</fullName>
    </submittedName>
</protein>
<evidence type="ECO:0000313" key="5">
    <source>
        <dbReference type="EMBL" id="MEW1974245.1"/>
    </source>
</evidence>
<reference evidence="5 6" key="1">
    <citation type="submission" date="2024-06" db="EMBL/GenBank/DDBJ databases">
        <title>The Natural Products Discovery Center: Release of the First 8490 Sequenced Strains for Exploring Actinobacteria Biosynthetic Diversity.</title>
        <authorList>
            <person name="Kalkreuter E."/>
            <person name="Kautsar S.A."/>
            <person name="Yang D."/>
            <person name="Bader C.D."/>
            <person name="Teijaro C.N."/>
            <person name="Fluegel L."/>
            <person name="Davis C.M."/>
            <person name="Simpson J.R."/>
            <person name="Lauterbach L."/>
            <person name="Steele A.D."/>
            <person name="Gui C."/>
            <person name="Meng S."/>
            <person name="Li G."/>
            <person name="Viehrig K."/>
            <person name="Ye F."/>
            <person name="Su P."/>
            <person name="Kiefer A.F."/>
            <person name="Nichols A."/>
            <person name="Cepeda A.J."/>
            <person name="Yan W."/>
            <person name="Fan B."/>
            <person name="Jiang Y."/>
            <person name="Adhikari A."/>
            <person name="Zheng C.-J."/>
            <person name="Schuster L."/>
            <person name="Cowan T.M."/>
            <person name="Smanski M.J."/>
            <person name="Chevrette M.G."/>
            <person name="De Carvalho L.P.S."/>
            <person name="Shen B."/>
        </authorList>
    </citation>
    <scope>NUCLEOTIDE SEQUENCE [LARGE SCALE GENOMIC DNA]</scope>
    <source>
        <strain evidence="5 6">NPDC077434</strain>
    </source>
</reference>
<dbReference type="Gene3D" id="3.30.390.10">
    <property type="entry name" value="Enolase-like, N-terminal domain"/>
    <property type="match status" value="1"/>
</dbReference>
<name>A0ABV3LE98_9MICO</name>
<dbReference type="SUPFAM" id="SSF51604">
    <property type="entry name" value="Enolase C-terminal domain-like"/>
    <property type="match status" value="1"/>
</dbReference>
<dbReference type="InterPro" id="IPR013341">
    <property type="entry name" value="Mandelate_racemase_N_dom"/>
</dbReference>
<dbReference type="Gene3D" id="3.20.20.120">
    <property type="entry name" value="Enolase-like C-terminal domain"/>
    <property type="match status" value="1"/>
</dbReference>
<dbReference type="SFLD" id="SFLDF00009">
    <property type="entry name" value="o-succinylbenzoate_synthase"/>
    <property type="match status" value="1"/>
</dbReference>
<dbReference type="PANTHER" id="PTHR48073:SF2">
    <property type="entry name" value="O-SUCCINYLBENZOATE SYNTHASE"/>
    <property type="match status" value="1"/>
</dbReference>
<evidence type="ECO:0000313" key="6">
    <source>
        <dbReference type="Proteomes" id="UP001553715"/>
    </source>
</evidence>
<feature type="domain" description="Mandelate racemase/muconate lactonizing enzyme C-terminal" evidence="4">
    <location>
        <begin position="167"/>
        <end position="264"/>
    </location>
</feature>
<dbReference type="InterPro" id="IPR013342">
    <property type="entry name" value="Mandelate_racemase_C"/>
</dbReference>
<comment type="caution">
    <text evidence="5">The sequence shown here is derived from an EMBL/GenBank/DDBJ whole genome shotgun (WGS) entry which is preliminary data.</text>
</comment>
<keyword evidence="2" id="KW-0479">Metal-binding</keyword>
<dbReference type="InterPro" id="IPR029065">
    <property type="entry name" value="Enolase_C-like"/>
</dbReference>
<gene>
    <name evidence="5" type="ORF">AB0301_04050</name>
</gene>
<keyword evidence="3" id="KW-0413">Isomerase</keyword>
<accession>A0ABV3LE98</accession>
<dbReference type="Pfam" id="PF02746">
    <property type="entry name" value="MR_MLE_N"/>
    <property type="match status" value="1"/>
</dbReference>
<dbReference type="SFLD" id="SFLDG00180">
    <property type="entry name" value="muconate_cycloisomerase"/>
    <property type="match status" value="1"/>
</dbReference>
<dbReference type="InterPro" id="IPR029017">
    <property type="entry name" value="Enolase-like_N"/>
</dbReference>
<dbReference type="EMBL" id="JBFBMH010000003">
    <property type="protein sequence ID" value="MEW1974245.1"/>
    <property type="molecule type" value="Genomic_DNA"/>
</dbReference>
<dbReference type="Pfam" id="PF13378">
    <property type="entry name" value="MR_MLE_C"/>
    <property type="match status" value="1"/>
</dbReference>